<keyword evidence="2" id="KW-0614">Plasmid</keyword>
<proteinExistence type="predicted"/>
<dbReference type="RefSeq" id="WP_130719112.1">
    <property type="nucleotide sequence ID" value="NZ_SIOP01000003.1"/>
</dbReference>
<evidence type="ECO:0000256" key="1">
    <source>
        <dbReference type="SAM" id="Phobius"/>
    </source>
</evidence>
<accession>A0A7M3DL58</accession>
<evidence type="ECO:0000313" key="2">
    <source>
        <dbReference type="EMBL" id="TAY43870.1"/>
    </source>
</evidence>
<feature type="transmembrane region" description="Helical" evidence="1">
    <location>
        <begin position="20"/>
        <end position="44"/>
    </location>
</feature>
<gene>
    <name evidence="2" type="ORF">ELH90_31765</name>
</gene>
<keyword evidence="1" id="KW-0812">Transmembrane</keyword>
<evidence type="ECO:0000313" key="3">
    <source>
        <dbReference type="Proteomes" id="UP000292974"/>
    </source>
</evidence>
<sequence length="99" mass="10354">MSDPDLPDEKNINLPASSKATLVGAGIFSAFWLIGAAIIAWQFHCGNHAPIKINEWGDFAAGVSAPLAFVWLVVAVLLQSTEAAGAAAGTCPYTTRIRA</sequence>
<name>A0A7M3DL58_RHILE</name>
<organism evidence="2 3">
    <name type="scientific">Rhizobium leguminosarum</name>
    <dbReference type="NCBI Taxonomy" id="384"/>
    <lineage>
        <taxon>Bacteria</taxon>
        <taxon>Pseudomonadati</taxon>
        <taxon>Pseudomonadota</taxon>
        <taxon>Alphaproteobacteria</taxon>
        <taxon>Hyphomicrobiales</taxon>
        <taxon>Rhizobiaceae</taxon>
        <taxon>Rhizobium/Agrobacterium group</taxon>
        <taxon>Rhizobium</taxon>
    </lineage>
</organism>
<keyword evidence="1" id="KW-1133">Transmembrane helix</keyword>
<protein>
    <submittedName>
        <fullName evidence="2">Uncharacterized protein</fullName>
    </submittedName>
</protein>
<geneLocation type="plasmid" evidence="2">
    <name>pSM135B_Rh02</name>
</geneLocation>
<keyword evidence="1" id="KW-0472">Membrane</keyword>
<comment type="caution">
    <text evidence="2">The sequence shown here is derived from an EMBL/GenBank/DDBJ whole genome shotgun (WGS) entry which is preliminary data.</text>
</comment>
<feature type="transmembrane region" description="Helical" evidence="1">
    <location>
        <begin position="56"/>
        <end position="78"/>
    </location>
</feature>
<dbReference type="EMBL" id="SIOP01000003">
    <property type="protein sequence ID" value="TAY43870.1"/>
    <property type="molecule type" value="Genomic_DNA"/>
</dbReference>
<dbReference type="Proteomes" id="UP000292974">
    <property type="component" value="Unassembled WGS sequence"/>
</dbReference>
<reference evidence="2 3" key="1">
    <citation type="submission" date="2019-02" db="EMBL/GenBank/DDBJ databases">
        <title>The genomic architecture of introgression among sibling species of bacteria.</title>
        <authorList>
            <person name="Cavassim M.I.A."/>
            <person name="Moeskjaer S."/>
            <person name="Moslemi C."/>
            <person name="Fields B."/>
            <person name="Bachmann A."/>
            <person name="Vilhjalmsson B."/>
            <person name="Schierup M.H."/>
            <person name="Young J.P.W."/>
            <person name="Andersen S.U."/>
        </authorList>
    </citation>
    <scope>NUCLEOTIDE SEQUENCE [LARGE SCALE GENOMIC DNA]</scope>
    <source>
        <strain evidence="2 3">SM135B</strain>
        <plasmid evidence="2">pSM135B_Rh02</plasmid>
    </source>
</reference>
<dbReference type="AlphaFoldDB" id="A0A7M3DL58"/>